<accession>A0ABQ7JF83</accession>
<protein>
    <submittedName>
        <fullName evidence="1">Uncharacterized protein</fullName>
    </submittedName>
</protein>
<organism evidence="1 2">
    <name type="scientific">Cardiosporidium cionae</name>
    <dbReference type="NCBI Taxonomy" id="476202"/>
    <lineage>
        <taxon>Eukaryota</taxon>
        <taxon>Sar</taxon>
        <taxon>Alveolata</taxon>
        <taxon>Apicomplexa</taxon>
        <taxon>Aconoidasida</taxon>
        <taxon>Nephromycida</taxon>
        <taxon>Cardiosporidium</taxon>
    </lineage>
</organism>
<gene>
    <name evidence="1" type="ORF">IE077_003066</name>
</gene>
<comment type="caution">
    <text evidence="1">The sequence shown here is derived from an EMBL/GenBank/DDBJ whole genome shotgun (WGS) entry which is preliminary data.</text>
</comment>
<dbReference type="Proteomes" id="UP000823046">
    <property type="component" value="Unassembled WGS sequence"/>
</dbReference>
<keyword evidence="2" id="KW-1185">Reference proteome</keyword>
<evidence type="ECO:0000313" key="2">
    <source>
        <dbReference type="Proteomes" id="UP000823046"/>
    </source>
</evidence>
<dbReference type="EMBL" id="JADAQX010000030">
    <property type="protein sequence ID" value="KAF8822692.1"/>
    <property type="molecule type" value="Genomic_DNA"/>
</dbReference>
<proteinExistence type="predicted"/>
<reference evidence="1 2" key="1">
    <citation type="journal article" date="2020" name="bioRxiv">
        <title>Metabolic contributions of an alphaproteobacterial endosymbiont in the apicomplexan Cardiosporidium cionae.</title>
        <authorList>
            <person name="Hunter E.S."/>
            <person name="Paight C.J."/>
            <person name="Lane C.E."/>
        </authorList>
    </citation>
    <scope>NUCLEOTIDE SEQUENCE [LARGE SCALE GENOMIC DNA]</scope>
    <source>
        <strain evidence="1">ESH_2018</strain>
    </source>
</reference>
<name>A0ABQ7JF83_9APIC</name>
<sequence>MEQFPVETTRNGIKGLISSSLKSASMDHGLQYNAIYWETGHRTYLPFWSSMRQKFTWKIIDDQVRNFLGIHQPISKHPFVFYGNSSCIRRYYGDSDLNLIVPLKRYCNFSFSSTGVEKVLEKMRGEKQISRTEVFSAILDSALKNDWANLLKSSIDATL</sequence>
<evidence type="ECO:0000313" key="1">
    <source>
        <dbReference type="EMBL" id="KAF8822692.1"/>
    </source>
</evidence>